<accession>A0A3S0R738</accession>
<dbReference type="InterPro" id="IPR045527">
    <property type="entry name" value="DUF6470"/>
</dbReference>
<dbReference type="EMBL" id="RYYR01000007">
    <property type="protein sequence ID" value="RUL54185.1"/>
    <property type="molecule type" value="Genomic_DNA"/>
</dbReference>
<dbReference type="RefSeq" id="WP_126658254.1">
    <property type="nucleotide sequence ID" value="NZ_RYYR01000007.1"/>
</dbReference>
<name>A0A3S0R738_9BACI</name>
<protein>
    <submittedName>
        <fullName evidence="1">Uncharacterized protein</fullName>
    </submittedName>
</protein>
<dbReference type="Proteomes" id="UP000287910">
    <property type="component" value="Unassembled WGS sequence"/>
</dbReference>
<comment type="caution">
    <text evidence="1">The sequence shown here is derived from an EMBL/GenBank/DDBJ whole genome shotgun (WGS) entry which is preliminary data.</text>
</comment>
<evidence type="ECO:0000313" key="1">
    <source>
        <dbReference type="EMBL" id="RUL54185.1"/>
    </source>
</evidence>
<proteinExistence type="predicted"/>
<keyword evidence="2" id="KW-1185">Reference proteome</keyword>
<reference evidence="1 2" key="1">
    <citation type="submission" date="2018-12" db="EMBL/GenBank/DDBJ databases">
        <title>Lysinibacillus antri sp. nov., isolated from a cave soil.</title>
        <authorList>
            <person name="Narsing Rao M.P."/>
            <person name="Zhang H."/>
            <person name="Dong Z.-Y."/>
            <person name="Niu X.-K."/>
            <person name="Zhang K."/>
            <person name="Fang B.-Z."/>
            <person name="Kang Y.-Q."/>
            <person name="Xiao M."/>
            <person name="Li W.-J."/>
        </authorList>
    </citation>
    <scope>NUCLEOTIDE SEQUENCE [LARGE SCALE GENOMIC DNA]</scope>
    <source>
        <strain evidence="1 2">SYSU K30002</strain>
    </source>
</reference>
<evidence type="ECO:0000313" key="2">
    <source>
        <dbReference type="Proteomes" id="UP000287910"/>
    </source>
</evidence>
<sequence>MNVPKLQLQSTNAQIGLNIQKPIQEIKQPQANLDLQQPQAKMSIETTKSKLSIDSFEARESMDFKNSRSRTAEIAQQSKQEGLEGIGRRAQEGQELMNIQNGGNPIAEQAKRRGRQPYSSINIKFIPQADSVKINFEPAKVDIQVEPQKVINNSTANKPSHNYTPGKVKVEMLQYPSLKIDWLI</sequence>
<organism evidence="1 2">
    <name type="scientific">Lysinibacillus antri</name>
    <dbReference type="NCBI Taxonomy" id="2498145"/>
    <lineage>
        <taxon>Bacteria</taxon>
        <taxon>Bacillati</taxon>
        <taxon>Bacillota</taxon>
        <taxon>Bacilli</taxon>
        <taxon>Bacillales</taxon>
        <taxon>Bacillaceae</taxon>
        <taxon>Lysinibacillus</taxon>
    </lineage>
</organism>
<dbReference type="Pfam" id="PF20074">
    <property type="entry name" value="DUF6470"/>
    <property type="match status" value="1"/>
</dbReference>
<dbReference type="AlphaFoldDB" id="A0A3S0R738"/>
<gene>
    <name evidence="1" type="ORF">EK386_06645</name>
</gene>